<comment type="similarity">
    <text evidence="1">Belongs to the iron-sulfur cluster assembly SufBD family.</text>
</comment>
<protein>
    <submittedName>
        <fullName evidence="4">FeS assembly protein SufD</fullName>
    </submittedName>
</protein>
<evidence type="ECO:0000259" key="2">
    <source>
        <dbReference type="Pfam" id="PF01458"/>
    </source>
</evidence>
<organism evidence="4 5">
    <name type="scientific">Allomeiothermus silvanus (strain ATCC 700542 / DSM 9946 / NBRC 106475 / NCIMB 13440 / VI-R2)</name>
    <name type="common">Thermus silvanus</name>
    <dbReference type="NCBI Taxonomy" id="526227"/>
    <lineage>
        <taxon>Bacteria</taxon>
        <taxon>Thermotogati</taxon>
        <taxon>Deinococcota</taxon>
        <taxon>Deinococci</taxon>
        <taxon>Thermales</taxon>
        <taxon>Thermaceae</taxon>
        <taxon>Allomeiothermus</taxon>
    </lineage>
</organism>
<evidence type="ECO:0000313" key="5">
    <source>
        <dbReference type="Proteomes" id="UP000001916"/>
    </source>
</evidence>
<feature type="domain" description="SUF system FeS cluster assembly SufBD core" evidence="2">
    <location>
        <begin position="181"/>
        <end position="407"/>
    </location>
</feature>
<dbReference type="eggNOG" id="COG0719">
    <property type="taxonomic scope" value="Bacteria"/>
</dbReference>
<dbReference type="Pfam" id="PF01458">
    <property type="entry name" value="SUFBD_core"/>
    <property type="match status" value="1"/>
</dbReference>
<dbReference type="STRING" id="526227.Mesil_1005"/>
<dbReference type="Pfam" id="PF19295">
    <property type="entry name" value="SufBD_N"/>
    <property type="match status" value="1"/>
</dbReference>
<dbReference type="PANTHER" id="PTHR43575:SF1">
    <property type="entry name" value="PROTEIN ABCI7, CHLOROPLASTIC"/>
    <property type="match status" value="1"/>
</dbReference>
<dbReference type="PANTHER" id="PTHR43575">
    <property type="entry name" value="PROTEIN ABCI7, CHLOROPLASTIC"/>
    <property type="match status" value="1"/>
</dbReference>
<dbReference type="NCBIfam" id="TIGR01981">
    <property type="entry name" value="sufD"/>
    <property type="match status" value="1"/>
</dbReference>
<accession>D7BCM7</accession>
<dbReference type="KEGG" id="msv:Mesil_1005"/>
<keyword evidence="5" id="KW-1185">Reference proteome</keyword>
<dbReference type="EMBL" id="CP002042">
    <property type="protein sequence ID" value="ADH62912.1"/>
    <property type="molecule type" value="Genomic_DNA"/>
</dbReference>
<dbReference type="InterPro" id="IPR037284">
    <property type="entry name" value="SUF_FeS_clus_asmbl_SufBD_sf"/>
</dbReference>
<sequence length="435" mass="48684">MQATSTLSRDLVLEVSQKLQEPRWLLEKRLAAWEAFARLPYPTLKTEEWRYTNLSKVPLEGLALELPTGQKLSRQDLPAQVRSRLEQAELSGVAVFVGADLVYLELPEELQAQGVVLTSIAEALKTHQAQVREALFRAVGWNEKLQAYNAALFTHGAFLFVPKGVEFDAPIGVFNYLEGGRLSIGRTLIVAEPNSKAVYIEEYVSPAQVEEGVNLSVSELILEQGARLRHSHVQTLALGFYHFHRTRALLARDARLNDLTATFGGTLARTETQSELAGPGADSEMLGLYFAHGEQHLDHYTLQHHAEHHTKSDLLYKGAVKDRAHTVYSGLIKLEEAAQKADAYQSNRNLLLSSEARVDSIPQLEIAANEVRCTHGSTTAPVDEMQLFYLMSRGVPKHVAQQVLVKAHLYDVLTRIPLLPLREHIERIIEEKVRL</sequence>
<dbReference type="Proteomes" id="UP000001916">
    <property type="component" value="Chromosome"/>
</dbReference>
<name>D7BCM7_ALLS1</name>
<feature type="domain" description="SUF system FeS cluster assembly SufBD N-terminal" evidence="3">
    <location>
        <begin position="23"/>
        <end position="172"/>
    </location>
</feature>
<proteinExistence type="inferred from homology"/>
<dbReference type="SUPFAM" id="SSF101960">
    <property type="entry name" value="Stabilizer of iron transporter SufD"/>
    <property type="match status" value="1"/>
</dbReference>
<evidence type="ECO:0000259" key="3">
    <source>
        <dbReference type="Pfam" id="PF19295"/>
    </source>
</evidence>
<evidence type="ECO:0000256" key="1">
    <source>
        <dbReference type="ARBA" id="ARBA00043967"/>
    </source>
</evidence>
<dbReference type="InterPro" id="IPR011542">
    <property type="entry name" value="SUF_FeS_clus_asmbl_SufD"/>
</dbReference>
<dbReference type="OrthoDB" id="9803529at2"/>
<dbReference type="InterPro" id="IPR055346">
    <property type="entry name" value="Fe-S_cluster_assembly_SufBD"/>
</dbReference>
<dbReference type="AlphaFoldDB" id="D7BCM7"/>
<dbReference type="InterPro" id="IPR000825">
    <property type="entry name" value="SUF_FeS_clus_asmbl_SufBD_core"/>
</dbReference>
<evidence type="ECO:0000313" key="4">
    <source>
        <dbReference type="EMBL" id="ADH62912.1"/>
    </source>
</evidence>
<reference evidence="4 5" key="1">
    <citation type="journal article" date="2010" name="Stand. Genomic Sci.">
        <title>Complete genome sequence of Meiothermus silvanus type strain (VI-R2).</title>
        <authorList>
            <person name="Sikorski J."/>
            <person name="Tindall B.J."/>
            <person name="Lowry S."/>
            <person name="Lucas S."/>
            <person name="Nolan M."/>
            <person name="Copeland A."/>
            <person name="Glavina Del Rio T."/>
            <person name="Tice H."/>
            <person name="Cheng J.F."/>
            <person name="Han C."/>
            <person name="Pitluck S."/>
            <person name="Liolios K."/>
            <person name="Ivanova N."/>
            <person name="Mavromatis K."/>
            <person name="Mikhailova N."/>
            <person name="Pati A."/>
            <person name="Goodwin L."/>
            <person name="Chen A."/>
            <person name="Palaniappan K."/>
            <person name="Land M."/>
            <person name="Hauser L."/>
            <person name="Chang Y.J."/>
            <person name="Jeffries C.D."/>
            <person name="Rohde M."/>
            <person name="Goker M."/>
            <person name="Woyke T."/>
            <person name="Bristow J."/>
            <person name="Eisen J.A."/>
            <person name="Markowitz V."/>
            <person name="Hugenholtz P."/>
            <person name="Kyrpides N.C."/>
            <person name="Klenk H.P."/>
            <person name="Lapidus A."/>
        </authorList>
    </citation>
    <scope>NUCLEOTIDE SEQUENCE [LARGE SCALE GENOMIC DNA]</scope>
    <source>
        <strain evidence="5">ATCC 700542 / DSM 9946 / VI-R2</strain>
    </source>
</reference>
<gene>
    <name evidence="4" type="ordered locus">Mesil_1005</name>
</gene>
<dbReference type="GO" id="GO:0016226">
    <property type="term" value="P:iron-sulfur cluster assembly"/>
    <property type="evidence" value="ECO:0007669"/>
    <property type="project" value="InterPro"/>
</dbReference>
<dbReference type="HOGENOM" id="CLU_026231_5_2_0"/>
<dbReference type="RefSeq" id="WP_013157494.1">
    <property type="nucleotide sequence ID" value="NC_014212.1"/>
</dbReference>
<dbReference type="InterPro" id="IPR045595">
    <property type="entry name" value="SufBD_N"/>
</dbReference>